<gene>
    <name evidence="5" type="ORF">WA1_08320</name>
</gene>
<protein>
    <recommendedName>
        <fullName evidence="4">Peptidase A2 domain-containing protein</fullName>
    </recommendedName>
</protein>
<organism evidence="5 6">
    <name type="scientific">Scytonema hofmannii PCC 7110</name>
    <dbReference type="NCBI Taxonomy" id="128403"/>
    <lineage>
        <taxon>Bacteria</taxon>
        <taxon>Bacillati</taxon>
        <taxon>Cyanobacteriota</taxon>
        <taxon>Cyanophyceae</taxon>
        <taxon>Nostocales</taxon>
        <taxon>Scytonemataceae</taxon>
        <taxon>Scytonema</taxon>
    </lineage>
</organism>
<evidence type="ECO:0000256" key="2">
    <source>
        <dbReference type="SAM" id="MobiDB-lite"/>
    </source>
</evidence>
<reference evidence="5 6" key="1">
    <citation type="journal article" date="2013" name="Genome Biol. Evol.">
        <title>Genomes of Stigonematalean cyanobacteria (subsection V) and the evolution of oxygenic photosynthesis from prokaryotes to plastids.</title>
        <authorList>
            <person name="Dagan T."/>
            <person name="Roettger M."/>
            <person name="Stucken K."/>
            <person name="Landan G."/>
            <person name="Koch R."/>
            <person name="Major P."/>
            <person name="Gould S.B."/>
            <person name="Goremykin V.V."/>
            <person name="Rippka R."/>
            <person name="Tandeau de Marsac N."/>
            <person name="Gugger M."/>
            <person name="Lockhart P.J."/>
            <person name="Allen J.F."/>
            <person name="Brune I."/>
            <person name="Maus I."/>
            <person name="Puhler A."/>
            <person name="Martin W.F."/>
        </authorList>
    </citation>
    <scope>NUCLEOTIDE SEQUENCE [LARGE SCALE GENOMIC DNA]</scope>
    <source>
        <strain evidence="5 6">PCC 7110</strain>
    </source>
</reference>
<dbReference type="GO" id="GO:0006508">
    <property type="term" value="P:proteolysis"/>
    <property type="evidence" value="ECO:0007669"/>
    <property type="project" value="InterPro"/>
</dbReference>
<dbReference type="Pfam" id="PF13975">
    <property type="entry name" value="gag-asp_proteas"/>
    <property type="match status" value="1"/>
</dbReference>
<keyword evidence="3" id="KW-0732">Signal</keyword>
<dbReference type="InterPro" id="IPR021109">
    <property type="entry name" value="Peptidase_aspartic_dom_sf"/>
</dbReference>
<dbReference type="AlphaFoldDB" id="A0A139WRW3"/>
<dbReference type="CDD" id="cd05483">
    <property type="entry name" value="retropepsin_like_bacteria"/>
    <property type="match status" value="1"/>
</dbReference>
<evidence type="ECO:0000313" key="6">
    <source>
        <dbReference type="Proteomes" id="UP000076925"/>
    </source>
</evidence>
<dbReference type="STRING" id="128403.WA1_08320"/>
<feature type="region of interest" description="Disordered" evidence="2">
    <location>
        <begin position="32"/>
        <end position="68"/>
    </location>
</feature>
<dbReference type="InterPro" id="IPR001995">
    <property type="entry name" value="Peptidase_A2_cat"/>
</dbReference>
<evidence type="ECO:0000313" key="5">
    <source>
        <dbReference type="EMBL" id="KYC35159.1"/>
    </source>
</evidence>
<keyword evidence="6" id="KW-1185">Reference proteome</keyword>
<feature type="region of interest" description="Disordered" evidence="2">
    <location>
        <begin position="344"/>
        <end position="378"/>
    </location>
</feature>
<dbReference type="RefSeq" id="WP_017745530.1">
    <property type="nucleotide sequence ID" value="NZ_KQ976354.1"/>
</dbReference>
<evidence type="ECO:0000256" key="3">
    <source>
        <dbReference type="SAM" id="SignalP"/>
    </source>
</evidence>
<dbReference type="Gene3D" id="2.40.70.10">
    <property type="entry name" value="Acid Proteases"/>
    <property type="match status" value="1"/>
</dbReference>
<feature type="domain" description="Peptidase A2" evidence="4">
    <location>
        <begin position="247"/>
        <end position="262"/>
    </location>
</feature>
<name>A0A139WRW3_9CYAN</name>
<feature type="chain" id="PRO_5007300394" description="Peptidase A2 domain-containing protein" evidence="3">
    <location>
        <begin position="32"/>
        <end position="378"/>
    </location>
</feature>
<dbReference type="EMBL" id="ANNX02000052">
    <property type="protein sequence ID" value="KYC35159.1"/>
    <property type="molecule type" value="Genomic_DNA"/>
</dbReference>
<accession>A0A139WRW3</accession>
<keyword evidence="1" id="KW-0378">Hydrolase</keyword>
<dbReference type="GO" id="GO:0004190">
    <property type="term" value="F:aspartic-type endopeptidase activity"/>
    <property type="evidence" value="ECO:0007669"/>
    <property type="project" value="InterPro"/>
</dbReference>
<dbReference type="Proteomes" id="UP000076925">
    <property type="component" value="Unassembled WGS sequence"/>
</dbReference>
<proteinExistence type="predicted"/>
<evidence type="ECO:0000256" key="1">
    <source>
        <dbReference type="ARBA" id="ARBA00022801"/>
    </source>
</evidence>
<dbReference type="OrthoDB" id="513120at2"/>
<dbReference type="PROSITE" id="PS50175">
    <property type="entry name" value="ASP_PROT_RETROV"/>
    <property type="match status" value="1"/>
</dbReference>
<comment type="caution">
    <text evidence="5">The sequence shown here is derived from an EMBL/GenBank/DDBJ whole genome shotgun (WGS) entry which is preliminary data.</text>
</comment>
<sequence>MLQPILSRAALIIVSSILAVLAVACQQGQQAATKTSEDEQYLPTEKKVAPPTATTVEKPTIPQLKPVRQQPSEIELSYFEQGLDKAVGALSISQSAQSSEDWKLVATELGDAISLMKKVPVDSPYFSSAQAKVLDYQRQLKYAVQRATRPVTPPLIIPAPPNTVVALAPTIPPAPQNFNQKPPAWIPKKPSLPPSKPNIVPVKQKQAYSIPIAVPKPNEPPVYRAAIKRRLGGTPIIEVTFNGIQSFEMILDTGASGTVITQKMAIALGVVPVTKAKANTASSKAVEFPVGYIDSMEVGGVKTRQLPVAIAGAELDTGLLGHDFFGNYDITIKRDIVEFRPQLHPHKKSNEEPEVSFPPLPKEPQAREPQLIEVPAPN</sequence>
<feature type="signal peptide" evidence="3">
    <location>
        <begin position="1"/>
        <end position="31"/>
    </location>
</feature>
<dbReference type="SUPFAM" id="SSF50630">
    <property type="entry name" value="Acid proteases"/>
    <property type="match status" value="1"/>
</dbReference>
<evidence type="ECO:0000259" key="4">
    <source>
        <dbReference type="PROSITE" id="PS50175"/>
    </source>
</evidence>
<dbReference type="InterPro" id="IPR034122">
    <property type="entry name" value="Retropepsin-like_bacterial"/>
</dbReference>